<evidence type="ECO:0000256" key="2">
    <source>
        <dbReference type="SAM" id="MobiDB-lite"/>
    </source>
</evidence>
<feature type="coiled-coil region" evidence="1">
    <location>
        <begin position="289"/>
        <end position="316"/>
    </location>
</feature>
<evidence type="ECO:0000313" key="4">
    <source>
        <dbReference type="Proteomes" id="UP001309876"/>
    </source>
</evidence>
<keyword evidence="1" id="KW-0175">Coiled coil</keyword>
<dbReference type="Proteomes" id="UP001309876">
    <property type="component" value="Unassembled WGS sequence"/>
</dbReference>
<dbReference type="AlphaFoldDB" id="A0AAN7SUK0"/>
<name>A0AAN7SUK0_9EURO</name>
<accession>A0AAN7SUK0</accession>
<organism evidence="3 4">
    <name type="scientific">Lithohypha guttulata</name>
    <dbReference type="NCBI Taxonomy" id="1690604"/>
    <lineage>
        <taxon>Eukaryota</taxon>
        <taxon>Fungi</taxon>
        <taxon>Dikarya</taxon>
        <taxon>Ascomycota</taxon>
        <taxon>Pezizomycotina</taxon>
        <taxon>Eurotiomycetes</taxon>
        <taxon>Chaetothyriomycetidae</taxon>
        <taxon>Chaetothyriales</taxon>
        <taxon>Trichomeriaceae</taxon>
        <taxon>Lithohypha</taxon>
    </lineage>
</organism>
<protein>
    <submittedName>
        <fullName evidence="3">Uncharacterized protein</fullName>
    </submittedName>
</protein>
<keyword evidence="4" id="KW-1185">Reference proteome</keyword>
<reference evidence="3 4" key="1">
    <citation type="submission" date="2023-08" db="EMBL/GenBank/DDBJ databases">
        <title>Black Yeasts Isolated from many extreme environments.</title>
        <authorList>
            <person name="Coleine C."/>
            <person name="Stajich J.E."/>
            <person name="Selbmann L."/>
        </authorList>
    </citation>
    <scope>NUCLEOTIDE SEQUENCE [LARGE SCALE GENOMIC DNA]</scope>
    <source>
        <strain evidence="3 4">CCFEE 5910</strain>
    </source>
</reference>
<evidence type="ECO:0000313" key="3">
    <source>
        <dbReference type="EMBL" id="KAK5082005.1"/>
    </source>
</evidence>
<dbReference type="EMBL" id="JAVRRJ010000008">
    <property type="protein sequence ID" value="KAK5082005.1"/>
    <property type="molecule type" value="Genomic_DNA"/>
</dbReference>
<feature type="region of interest" description="Disordered" evidence="2">
    <location>
        <begin position="1"/>
        <end position="35"/>
    </location>
</feature>
<gene>
    <name evidence="3" type="ORF">LTR05_007147</name>
</gene>
<feature type="compositionally biased region" description="Basic residues" evidence="2">
    <location>
        <begin position="1"/>
        <end position="14"/>
    </location>
</feature>
<evidence type="ECO:0000256" key="1">
    <source>
        <dbReference type="SAM" id="Coils"/>
    </source>
</evidence>
<comment type="caution">
    <text evidence="3">The sequence shown here is derived from an EMBL/GenBank/DDBJ whole genome shotgun (WGS) entry which is preliminary data.</text>
</comment>
<sequence length="351" mass="38863">MSHSISPRKPHRTQSHTASTPAASFPSTPIPDRAQVPDYISHDEAIIHISPTKARVQQQVQHEIAQITSWLEDLLGTAPGEVPAHLLKWQDEVSSAWSGADVGLLGFGSGRAGIGGVSSTMGRETSEVLVALKALRQVNLAADHLKSLVDNVKAEEVQWRQREQDLAEQQKNEGMPARLLMAGLRNGLACEGQDALNALSSSVVMLGVDLNESECENGEDLAGLVTARLFNHAQRQLVLRQQVEELQVLARTASATTHFQYSKSGDMEDTHDEEFDHTRVQTAQMNRDTKQINLKVMEYEERIKGIERQLSTLRNVHPRVQHVLDVHKRVLERTSHVQALQVRLAAFGKSS</sequence>
<proteinExistence type="predicted"/>
<feature type="compositionally biased region" description="Polar residues" evidence="2">
    <location>
        <begin position="15"/>
        <end position="27"/>
    </location>
</feature>